<reference evidence="5" key="1">
    <citation type="submission" date="2023-02" db="EMBL/GenBank/DDBJ databases">
        <title>Identification and recombinant expression of a fungal hydrolase from Papiliotrema laurentii that hydrolyzes apple cutin and clears colloidal polyester polyurethane.</title>
        <authorList>
            <consortium name="DOE Joint Genome Institute"/>
            <person name="Roman V.A."/>
            <person name="Bojanowski C."/>
            <person name="Crable B.R."/>
            <person name="Wagner D.N."/>
            <person name="Hung C.S."/>
            <person name="Nadeau L.J."/>
            <person name="Schratz L."/>
            <person name="Haridas S."/>
            <person name="Pangilinan J."/>
            <person name="Lipzen A."/>
            <person name="Na H."/>
            <person name="Yan M."/>
            <person name="Ng V."/>
            <person name="Grigoriev I.V."/>
            <person name="Spatafora J.W."/>
            <person name="Barlow D."/>
            <person name="Biffinger J."/>
            <person name="Kelley-Loughnane N."/>
            <person name="Varaljay V.A."/>
            <person name="Crookes-Goodson W.J."/>
        </authorList>
    </citation>
    <scope>NUCLEOTIDE SEQUENCE</scope>
    <source>
        <strain evidence="5">5307AH</strain>
    </source>
</reference>
<gene>
    <name evidence="5" type="ORF">DB88DRAFT_491082</name>
</gene>
<protein>
    <recommendedName>
        <fullName evidence="4">NmrA-like domain-containing protein</fullName>
    </recommendedName>
</protein>
<dbReference type="SUPFAM" id="SSF51735">
    <property type="entry name" value="NAD(P)-binding Rossmann-fold domains"/>
    <property type="match status" value="1"/>
</dbReference>
<accession>A0AAD9FQJ7</accession>
<dbReference type="PANTHER" id="PTHR42748:SF30">
    <property type="entry name" value="NMRA-LIKE DOMAIN-CONTAINING PROTEIN"/>
    <property type="match status" value="1"/>
</dbReference>
<dbReference type="InterPro" id="IPR051164">
    <property type="entry name" value="NmrA-like_oxidored"/>
</dbReference>
<sequence>MQYVDKILGPLAPNRQAESTAPRAKKVVVFNAHQEQGRSVCDALIKSNIWIVWGLVPDLQHPSAQALQAMQVKVIVAGIECPGSYERILEDKDGVFLHVDFESMLALKDDFTQAAEEEIRLTKLLVNACLQKDIKHLVYSTLDDLPGDDRVPHCHAKSEVVKYIKSTPLPTTFLYTSTPFSIIHHKELLKKRPKDEHYTLDLPLPDDLALPGYPSEQTGEWAKAAFSKPQRWVGKDMSACTEHCTPVQMAATLSAIFHHPVETSHVSKEAFYSPAHRSKIGEVAWSHYKAMYEGLVKRDVEFSESIVPTQWNFKQWAKQDRKLKDIFEN</sequence>
<dbReference type="InterPro" id="IPR036291">
    <property type="entry name" value="NAD(P)-bd_dom_sf"/>
</dbReference>
<comment type="caution">
    <text evidence="5">The sequence shown here is derived from an EMBL/GenBank/DDBJ whole genome shotgun (WGS) entry which is preliminary data.</text>
</comment>
<dbReference type="Proteomes" id="UP001182556">
    <property type="component" value="Unassembled WGS sequence"/>
</dbReference>
<dbReference type="Gene3D" id="3.40.50.720">
    <property type="entry name" value="NAD(P)-binding Rossmann-like Domain"/>
    <property type="match status" value="1"/>
</dbReference>
<proteinExistence type="inferred from homology"/>
<evidence type="ECO:0000313" key="6">
    <source>
        <dbReference type="Proteomes" id="UP001182556"/>
    </source>
</evidence>
<evidence type="ECO:0000259" key="4">
    <source>
        <dbReference type="Pfam" id="PF05368"/>
    </source>
</evidence>
<keyword evidence="3" id="KW-0560">Oxidoreductase</keyword>
<dbReference type="GO" id="GO:0016491">
    <property type="term" value="F:oxidoreductase activity"/>
    <property type="evidence" value="ECO:0007669"/>
    <property type="project" value="UniProtKB-KW"/>
</dbReference>
<dbReference type="EMBL" id="JAODAN010000006">
    <property type="protein sequence ID" value="KAK1923397.1"/>
    <property type="molecule type" value="Genomic_DNA"/>
</dbReference>
<keyword evidence="6" id="KW-1185">Reference proteome</keyword>
<keyword evidence="2" id="KW-0521">NADP</keyword>
<dbReference type="PANTHER" id="PTHR42748">
    <property type="entry name" value="NITROGEN METABOLITE REPRESSION PROTEIN NMRA FAMILY MEMBER"/>
    <property type="match status" value="1"/>
</dbReference>
<evidence type="ECO:0000256" key="2">
    <source>
        <dbReference type="ARBA" id="ARBA00022857"/>
    </source>
</evidence>
<dbReference type="AlphaFoldDB" id="A0AAD9FQJ7"/>
<evidence type="ECO:0000256" key="3">
    <source>
        <dbReference type="ARBA" id="ARBA00023002"/>
    </source>
</evidence>
<organism evidence="5 6">
    <name type="scientific">Papiliotrema laurentii</name>
    <name type="common">Cryptococcus laurentii</name>
    <dbReference type="NCBI Taxonomy" id="5418"/>
    <lineage>
        <taxon>Eukaryota</taxon>
        <taxon>Fungi</taxon>
        <taxon>Dikarya</taxon>
        <taxon>Basidiomycota</taxon>
        <taxon>Agaricomycotina</taxon>
        <taxon>Tremellomycetes</taxon>
        <taxon>Tremellales</taxon>
        <taxon>Rhynchogastremaceae</taxon>
        <taxon>Papiliotrema</taxon>
    </lineage>
</organism>
<evidence type="ECO:0000313" key="5">
    <source>
        <dbReference type="EMBL" id="KAK1923397.1"/>
    </source>
</evidence>
<dbReference type="GO" id="GO:0005634">
    <property type="term" value="C:nucleus"/>
    <property type="evidence" value="ECO:0007669"/>
    <property type="project" value="TreeGrafter"/>
</dbReference>
<feature type="domain" description="NmrA-like" evidence="4">
    <location>
        <begin position="25"/>
        <end position="273"/>
    </location>
</feature>
<dbReference type="InterPro" id="IPR008030">
    <property type="entry name" value="NmrA-like"/>
</dbReference>
<dbReference type="Pfam" id="PF05368">
    <property type="entry name" value="NmrA"/>
    <property type="match status" value="1"/>
</dbReference>
<evidence type="ECO:0000256" key="1">
    <source>
        <dbReference type="ARBA" id="ARBA00006328"/>
    </source>
</evidence>
<name>A0AAD9FQJ7_PAPLA</name>
<comment type="similarity">
    <text evidence="1">Belongs to the NmrA-type oxidoreductase family.</text>
</comment>
<dbReference type="Gene3D" id="3.90.25.10">
    <property type="entry name" value="UDP-galactose 4-epimerase, domain 1"/>
    <property type="match status" value="1"/>
</dbReference>